<dbReference type="Proteomes" id="UP000221165">
    <property type="component" value="Unassembled WGS sequence"/>
</dbReference>
<dbReference type="GeneID" id="94423585"/>
<dbReference type="GO" id="GO:0000398">
    <property type="term" value="P:mRNA splicing, via spliceosome"/>
    <property type="evidence" value="ECO:0007669"/>
    <property type="project" value="InterPro"/>
</dbReference>
<dbReference type="CDD" id="cd17951">
    <property type="entry name" value="DEADc_DDX41"/>
    <property type="match status" value="1"/>
</dbReference>
<dbReference type="GO" id="GO:0005634">
    <property type="term" value="C:nucleus"/>
    <property type="evidence" value="ECO:0007669"/>
    <property type="project" value="UniProtKB-ARBA"/>
</dbReference>
<keyword evidence="6" id="KW-0347">Helicase</keyword>
<feature type="coiled-coil region" evidence="12">
    <location>
        <begin position="181"/>
        <end position="215"/>
    </location>
</feature>
<comment type="catalytic activity">
    <reaction evidence="11">
        <text>ATP + H2O = ADP + phosphate + H(+)</text>
        <dbReference type="Rhea" id="RHEA:13065"/>
        <dbReference type="ChEBI" id="CHEBI:15377"/>
        <dbReference type="ChEBI" id="CHEBI:15378"/>
        <dbReference type="ChEBI" id="CHEBI:30616"/>
        <dbReference type="ChEBI" id="CHEBI:43474"/>
        <dbReference type="ChEBI" id="CHEBI:456216"/>
        <dbReference type="EC" id="3.6.4.13"/>
    </reaction>
</comment>
<evidence type="ECO:0000259" key="14">
    <source>
        <dbReference type="PROSITE" id="PS51192"/>
    </source>
</evidence>
<dbReference type="GO" id="GO:0008270">
    <property type="term" value="F:zinc ion binding"/>
    <property type="evidence" value="ECO:0007669"/>
    <property type="project" value="UniProtKB-KW"/>
</dbReference>
<keyword evidence="9" id="KW-0694">RNA-binding</keyword>
<dbReference type="GO" id="GO:0005737">
    <property type="term" value="C:cytoplasm"/>
    <property type="evidence" value="ECO:0007669"/>
    <property type="project" value="UniProtKB-ARBA"/>
</dbReference>
<dbReference type="AlphaFoldDB" id="A0A2C6LII0"/>
<accession>A0A2C6LII0</accession>
<keyword evidence="7" id="KW-0862">Zinc</keyword>
<evidence type="ECO:0000256" key="5">
    <source>
        <dbReference type="ARBA" id="ARBA00022801"/>
    </source>
</evidence>
<evidence type="ECO:0000256" key="8">
    <source>
        <dbReference type="ARBA" id="ARBA00022840"/>
    </source>
</evidence>
<evidence type="ECO:0000256" key="11">
    <source>
        <dbReference type="ARBA" id="ARBA00047984"/>
    </source>
</evidence>
<dbReference type="RefSeq" id="XP_067927652.1">
    <property type="nucleotide sequence ID" value="XM_068060374.1"/>
</dbReference>
<dbReference type="PROSITE" id="PS51192">
    <property type="entry name" value="HELICASE_ATP_BIND_1"/>
    <property type="match status" value="1"/>
</dbReference>
<organism evidence="16 17">
    <name type="scientific">Cystoisospora suis</name>
    <dbReference type="NCBI Taxonomy" id="483139"/>
    <lineage>
        <taxon>Eukaryota</taxon>
        <taxon>Sar</taxon>
        <taxon>Alveolata</taxon>
        <taxon>Apicomplexa</taxon>
        <taxon>Conoidasida</taxon>
        <taxon>Coccidia</taxon>
        <taxon>Eucoccidiorida</taxon>
        <taxon>Eimeriorina</taxon>
        <taxon>Sarcocystidae</taxon>
        <taxon>Cystoisospora</taxon>
    </lineage>
</organism>
<proteinExistence type="inferred from homology"/>
<dbReference type="InterPro" id="IPR014001">
    <property type="entry name" value="Helicase_ATP-bd"/>
</dbReference>
<evidence type="ECO:0000313" key="17">
    <source>
        <dbReference type="Proteomes" id="UP000221165"/>
    </source>
</evidence>
<dbReference type="PANTHER" id="PTHR47958">
    <property type="entry name" value="ATP-DEPENDENT RNA HELICASE DBP3"/>
    <property type="match status" value="1"/>
</dbReference>
<sequence>MTVSASSPPPTSSHSLDERETSADPLLATSAREDLDSPSSSLNQKKRPLTSYSARRTAGGVVNGRRRRSVDYEDEEDEEASLRRLLKEVEENGEGGGEEYIPLKKRRELREKMMLKQIQALEAHMEREESKSGRLHGGEGRGGGEEGEEERRGGEDDEESKSKKNQAALSRARAAFRKTLLATSMKLRAEAEAQKKDIEKEMEEEERRILEQVSKSMGAPLQGVRERAKGIVYTSRMETRWEMPSKYRDMTVEEADQVQPIIKALQKKGISYPTQIQMQGIPAILQGRDMIGIAFTGSGKTLVFSLPMIMGALESEMRSPYLPGEGPFGLVVCPSRELASQTNDVCKYFCQALHEGGYPLLRCLCVIGGISVVEQTQAIRAGLHCVVATPGRLTDILNKRRMGLHQCEYLCFDEADRMVDMGFEEEVRNVLDSFSHQKQTLLFSATMPRKIQEFAKSALIDPLVVNVGRAGAANLDVVQEVEYVKQENKLPYLLHCLQKTAPPVLIFCENKKDVDDIQEYLLLKGVDAAAVHGGLAQEERSESVKAFREGRKDVLVGTDVASKGLDFPAIQHVINYDMPKEIENYVHRIGRTGRCGRTGVATTFVNKNQEETVLLDLKALLIEAGQRIPPFLEALDSRGLNLKEIGGVRGCAYCGGLGHRIAQCPKLETQKRQTQGATGKDFLTTGSRYGNSAQYGGDW</sequence>
<gene>
    <name evidence="16" type="ORF">CSUI_000140</name>
</gene>
<keyword evidence="3" id="KW-0547">Nucleotide-binding</keyword>
<evidence type="ECO:0000256" key="6">
    <source>
        <dbReference type="ARBA" id="ARBA00022806"/>
    </source>
</evidence>
<evidence type="ECO:0000256" key="9">
    <source>
        <dbReference type="ARBA" id="ARBA00022884"/>
    </source>
</evidence>
<dbReference type="OrthoDB" id="196131at2759"/>
<dbReference type="PROSITE" id="PS51194">
    <property type="entry name" value="HELICASE_CTER"/>
    <property type="match status" value="1"/>
</dbReference>
<evidence type="ECO:0000256" key="1">
    <source>
        <dbReference type="ARBA" id="ARBA00012552"/>
    </source>
</evidence>
<dbReference type="EMBL" id="MIGC01000070">
    <property type="protein sequence ID" value="PHJ26006.1"/>
    <property type="molecule type" value="Genomic_DNA"/>
</dbReference>
<dbReference type="InterPro" id="IPR011545">
    <property type="entry name" value="DEAD/DEAH_box_helicase_dom"/>
</dbReference>
<dbReference type="Pfam" id="PF00270">
    <property type="entry name" value="DEAD"/>
    <property type="match status" value="1"/>
</dbReference>
<evidence type="ECO:0000256" key="2">
    <source>
        <dbReference type="ARBA" id="ARBA00022723"/>
    </source>
</evidence>
<dbReference type="FunFam" id="3.40.50.300:FF:000449">
    <property type="entry name" value="Probable ATP-dependent RNA helicase DDX41"/>
    <property type="match status" value="1"/>
</dbReference>
<dbReference type="InterPro" id="IPR044113">
    <property type="entry name" value="DEADc_DDX41"/>
</dbReference>
<dbReference type="Gene3D" id="3.40.50.300">
    <property type="entry name" value="P-loop containing nucleotide triphosphate hydrolases"/>
    <property type="match status" value="2"/>
</dbReference>
<protein>
    <recommendedName>
        <fullName evidence="1">RNA helicase</fullName>
        <ecNumber evidence="1">3.6.4.13</ecNumber>
    </recommendedName>
</protein>
<dbReference type="VEuPathDB" id="ToxoDB:CSUI_000140"/>
<evidence type="ECO:0000256" key="13">
    <source>
        <dbReference type="SAM" id="MobiDB-lite"/>
    </source>
</evidence>
<dbReference type="InterPro" id="IPR027417">
    <property type="entry name" value="P-loop_NTPase"/>
</dbReference>
<keyword evidence="12" id="KW-0175">Coiled coil</keyword>
<dbReference type="CDD" id="cd18787">
    <property type="entry name" value="SF2_C_DEAD"/>
    <property type="match status" value="1"/>
</dbReference>
<evidence type="ECO:0000256" key="10">
    <source>
        <dbReference type="ARBA" id="ARBA00023594"/>
    </source>
</evidence>
<reference evidence="16 17" key="1">
    <citation type="journal article" date="2017" name="Int. J. Parasitol.">
        <title>The genome of the protozoan parasite Cystoisospora suis and a reverse vaccinology approach to identify vaccine candidates.</title>
        <authorList>
            <person name="Palmieri N."/>
            <person name="Shrestha A."/>
            <person name="Ruttkowski B."/>
            <person name="Beck T."/>
            <person name="Vogl C."/>
            <person name="Tomley F."/>
            <person name="Blake D.P."/>
            <person name="Joachim A."/>
        </authorList>
    </citation>
    <scope>NUCLEOTIDE SEQUENCE [LARGE SCALE GENOMIC DNA]</scope>
    <source>
        <strain evidence="16 17">Wien I</strain>
    </source>
</reference>
<evidence type="ECO:0000256" key="4">
    <source>
        <dbReference type="ARBA" id="ARBA00022771"/>
    </source>
</evidence>
<comment type="similarity">
    <text evidence="10">Belongs to the DEAD box helicase family. DDX41 subfamily.</text>
</comment>
<dbReference type="GO" id="GO:0005524">
    <property type="term" value="F:ATP binding"/>
    <property type="evidence" value="ECO:0007669"/>
    <property type="project" value="UniProtKB-KW"/>
</dbReference>
<feature type="region of interest" description="Disordered" evidence="13">
    <location>
        <begin position="120"/>
        <end position="170"/>
    </location>
</feature>
<feature type="region of interest" description="Disordered" evidence="13">
    <location>
        <begin position="1"/>
        <end position="106"/>
    </location>
</feature>
<keyword evidence="2" id="KW-0479">Metal-binding</keyword>
<dbReference type="GO" id="GO:0016787">
    <property type="term" value="F:hydrolase activity"/>
    <property type="evidence" value="ECO:0007669"/>
    <property type="project" value="UniProtKB-KW"/>
</dbReference>
<keyword evidence="17" id="KW-1185">Reference proteome</keyword>
<dbReference type="SMART" id="SM00487">
    <property type="entry name" value="DEXDc"/>
    <property type="match status" value="1"/>
</dbReference>
<dbReference type="GO" id="GO:0003723">
    <property type="term" value="F:RNA binding"/>
    <property type="evidence" value="ECO:0007669"/>
    <property type="project" value="UniProtKB-KW"/>
</dbReference>
<evidence type="ECO:0000256" key="7">
    <source>
        <dbReference type="ARBA" id="ARBA00022833"/>
    </source>
</evidence>
<feature type="compositionally biased region" description="Basic and acidic residues" evidence="13">
    <location>
        <begin position="123"/>
        <end position="154"/>
    </location>
</feature>
<comment type="caution">
    <text evidence="16">The sequence shown here is derived from an EMBL/GenBank/DDBJ whole genome shotgun (WGS) entry which is preliminary data.</text>
</comment>
<feature type="domain" description="Helicase C-terminal" evidence="15">
    <location>
        <begin position="476"/>
        <end position="636"/>
    </location>
</feature>
<feature type="domain" description="Helicase ATP-binding" evidence="14">
    <location>
        <begin position="281"/>
        <end position="465"/>
    </location>
</feature>
<dbReference type="SMART" id="SM00490">
    <property type="entry name" value="HELICc"/>
    <property type="match status" value="1"/>
</dbReference>
<dbReference type="GO" id="GO:0003724">
    <property type="term" value="F:RNA helicase activity"/>
    <property type="evidence" value="ECO:0007669"/>
    <property type="project" value="UniProtKB-EC"/>
</dbReference>
<feature type="compositionally biased region" description="Basic and acidic residues" evidence="13">
    <location>
        <begin position="80"/>
        <end position="90"/>
    </location>
</feature>
<dbReference type="Pfam" id="PF00271">
    <property type="entry name" value="Helicase_C"/>
    <property type="match status" value="1"/>
</dbReference>
<dbReference type="FunFam" id="3.40.50.300:FF:000657">
    <property type="entry name" value="Probable ATP-dependent RNA helicase DDX41"/>
    <property type="match status" value="1"/>
</dbReference>
<evidence type="ECO:0000313" key="16">
    <source>
        <dbReference type="EMBL" id="PHJ26006.1"/>
    </source>
</evidence>
<keyword evidence="5" id="KW-0378">Hydrolase</keyword>
<dbReference type="SUPFAM" id="SSF52540">
    <property type="entry name" value="P-loop containing nucleoside triphosphate hydrolases"/>
    <property type="match status" value="1"/>
</dbReference>
<keyword evidence="4" id="KW-0863">Zinc-finger</keyword>
<dbReference type="InterPro" id="IPR001650">
    <property type="entry name" value="Helicase_C-like"/>
</dbReference>
<evidence type="ECO:0000256" key="3">
    <source>
        <dbReference type="ARBA" id="ARBA00022741"/>
    </source>
</evidence>
<name>A0A2C6LII0_9APIC</name>
<dbReference type="EC" id="3.6.4.13" evidence="1"/>
<keyword evidence="8" id="KW-0067">ATP-binding</keyword>
<evidence type="ECO:0000259" key="15">
    <source>
        <dbReference type="PROSITE" id="PS51194"/>
    </source>
</evidence>
<evidence type="ECO:0000256" key="12">
    <source>
        <dbReference type="SAM" id="Coils"/>
    </source>
</evidence>